<dbReference type="CDD" id="cd06261">
    <property type="entry name" value="TM_PBP2"/>
    <property type="match status" value="1"/>
</dbReference>
<dbReference type="AlphaFoldDB" id="A0A5M4FFR1"/>
<accession>A0A5M4FFR1</accession>
<comment type="similarity">
    <text evidence="7">Belongs to the binding-protein-dependent transport system permease family.</text>
</comment>
<evidence type="ECO:0000313" key="10">
    <source>
        <dbReference type="Proteomes" id="UP000380867"/>
    </source>
</evidence>
<feature type="transmembrane region" description="Helical" evidence="7">
    <location>
        <begin position="103"/>
        <end position="124"/>
    </location>
</feature>
<gene>
    <name evidence="9" type="ORF">ESP70_009925</name>
</gene>
<keyword evidence="10" id="KW-1185">Reference proteome</keyword>
<evidence type="ECO:0000256" key="7">
    <source>
        <dbReference type="RuleBase" id="RU363032"/>
    </source>
</evidence>
<dbReference type="InterPro" id="IPR035906">
    <property type="entry name" value="MetI-like_sf"/>
</dbReference>
<evidence type="ECO:0000256" key="4">
    <source>
        <dbReference type="ARBA" id="ARBA00022692"/>
    </source>
</evidence>
<dbReference type="GO" id="GO:0055085">
    <property type="term" value="P:transmembrane transport"/>
    <property type="evidence" value="ECO:0007669"/>
    <property type="project" value="InterPro"/>
</dbReference>
<sequence>MRPTASATAGRYLVMTLMAAAVLLPFVSIILAAFQPSGAQVNGLSLPSSWTWSNFADAWEAAHFNDLVSSSLIIALCVVPLSIVLVTLAAYSLATLNPLGGRLMSTGFVVGLTLPIELVVVALYYNLQDIGLTNSYAGVILAEAALFMPFGVYWMQNHFASVPRELIEAARVDGANDLVVLFRILMPISWPAVTTLAVLYFMWSWNQFLLVIILMQDPSKRTAPAGLGFFVGQYSTNIPLLSAASLIVIAPIVIVYLIFQRSFVSGLTEGAVKG</sequence>
<evidence type="ECO:0000256" key="5">
    <source>
        <dbReference type="ARBA" id="ARBA00022989"/>
    </source>
</evidence>
<proteinExistence type="inferred from homology"/>
<feature type="domain" description="ABC transmembrane type-1" evidence="8">
    <location>
        <begin position="68"/>
        <end position="259"/>
    </location>
</feature>
<feature type="transmembrane region" description="Helical" evidence="7">
    <location>
        <begin position="72"/>
        <end position="91"/>
    </location>
</feature>
<evidence type="ECO:0000256" key="3">
    <source>
        <dbReference type="ARBA" id="ARBA00022475"/>
    </source>
</evidence>
<dbReference type="SUPFAM" id="SSF161098">
    <property type="entry name" value="MetI-like"/>
    <property type="match status" value="1"/>
</dbReference>
<dbReference type="Proteomes" id="UP000380867">
    <property type="component" value="Unassembled WGS sequence"/>
</dbReference>
<feature type="transmembrane region" description="Helical" evidence="7">
    <location>
        <begin position="238"/>
        <end position="259"/>
    </location>
</feature>
<feature type="transmembrane region" description="Helical" evidence="7">
    <location>
        <begin position="12"/>
        <end position="34"/>
    </location>
</feature>
<comment type="subcellular location">
    <subcellularLocation>
        <location evidence="1 7">Cell membrane</location>
        <topology evidence="1 7">Multi-pass membrane protein</topology>
    </subcellularLocation>
</comment>
<keyword evidence="3" id="KW-1003">Cell membrane</keyword>
<reference evidence="9" key="1">
    <citation type="submission" date="2019-09" db="EMBL/GenBank/DDBJ databases">
        <authorList>
            <person name="Li J."/>
        </authorList>
    </citation>
    <scope>NUCLEOTIDE SEQUENCE [LARGE SCALE GENOMIC DNA]</scope>
    <source>
        <strain evidence="9">JCM 14732</strain>
    </source>
</reference>
<feature type="transmembrane region" description="Helical" evidence="7">
    <location>
        <begin position="136"/>
        <end position="155"/>
    </location>
</feature>
<dbReference type="PANTHER" id="PTHR43744">
    <property type="entry name" value="ABC TRANSPORTER PERMEASE PROTEIN MG189-RELATED-RELATED"/>
    <property type="match status" value="1"/>
</dbReference>
<keyword evidence="4 7" id="KW-0812">Transmembrane</keyword>
<name>A0A5M4FFR1_9ACTN</name>
<feature type="transmembrane region" description="Helical" evidence="7">
    <location>
        <begin position="180"/>
        <end position="203"/>
    </location>
</feature>
<dbReference type="EMBL" id="SDPQ02000002">
    <property type="protein sequence ID" value="KAA1397663.1"/>
    <property type="molecule type" value="Genomic_DNA"/>
</dbReference>
<evidence type="ECO:0000256" key="2">
    <source>
        <dbReference type="ARBA" id="ARBA00022448"/>
    </source>
</evidence>
<protein>
    <submittedName>
        <fullName evidence="9">Carbohydrate ABC transporter permease</fullName>
    </submittedName>
</protein>
<dbReference type="PROSITE" id="PS50928">
    <property type="entry name" value="ABC_TM1"/>
    <property type="match status" value="1"/>
</dbReference>
<keyword evidence="5 7" id="KW-1133">Transmembrane helix</keyword>
<dbReference type="OrthoDB" id="61122at2"/>
<evidence type="ECO:0000313" key="9">
    <source>
        <dbReference type="EMBL" id="KAA1397663.1"/>
    </source>
</evidence>
<evidence type="ECO:0000259" key="8">
    <source>
        <dbReference type="PROSITE" id="PS50928"/>
    </source>
</evidence>
<evidence type="ECO:0000256" key="6">
    <source>
        <dbReference type="ARBA" id="ARBA00023136"/>
    </source>
</evidence>
<comment type="caution">
    <text evidence="9">The sequence shown here is derived from an EMBL/GenBank/DDBJ whole genome shotgun (WGS) entry which is preliminary data.</text>
</comment>
<dbReference type="RefSeq" id="WP_149689111.1">
    <property type="nucleotide sequence ID" value="NZ_SDPQ02000002.1"/>
</dbReference>
<dbReference type="PANTHER" id="PTHR43744:SF8">
    <property type="entry name" value="SN-GLYCEROL-3-PHOSPHATE TRANSPORT SYSTEM PERMEASE PROTEIN UGPE"/>
    <property type="match status" value="1"/>
</dbReference>
<dbReference type="InterPro" id="IPR000515">
    <property type="entry name" value="MetI-like"/>
</dbReference>
<keyword evidence="6 7" id="KW-0472">Membrane</keyword>
<organism evidence="9 10">
    <name type="scientific">Aeromicrobium ginsengisoli</name>
    <dbReference type="NCBI Taxonomy" id="363867"/>
    <lineage>
        <taxon>Bacteria</taxon>
        <taxon>Bacillati</taxon>
        <taxon>Actinomycetota</taxon>
        <taxon>Actinomycetes</taxon>
        <taxon>Propionibacteriales</taxon>
        <taxon>Nocardioidaceae</taxon>
        <taxon>Aeromicrobium</taxon>
    </lineage>
</organism>
<dbReference type="Gene3D" id="1.10.3720.10">
    <property type="entry name" value="MetI-like"/>
    <property type="match status" value="1"/>
</dbReference>
<evidence type="ECO:0000256" key="1">
    <source>
        <dbReference type="ARBA" id="ARBA00004651"/>
    </source>
</evidence>
<dbReference type="Pfam" id="PF00528">
    <property type="entry name" value="BPD_transp_1"/>
    <property type="match status" value="1"/>
</dbReference>
<keyword evidence="2 7" id="KW-0813">Transport</keyword>
<dbReference type="GO" id="GO:0005886">
    <property type="term" value="C:plasma membrane"/>
    <property type="evidence" value="ECO:0007669"/>
    <property type="project" value="UniProtKB-SubCell"/>
</dbReference>